<comment type="subcellular location">
    <subcellularLocation>
        <location evidence="1">Cell membrane</location>
        <topology evidence="1">Multi-pass membrane protein</topology>
    </subcellularLocation>
</comment>
<feature type="transmembrane region" description="Helical" evidence="6">
    <location>
        <begin position="202"/>
        <end position="221"/>
    </location>
</feature>
<dbReference type="InterPro" id="IPR036388">
    <property type="entry name" value="WH-like_DNA-bd_sf"/>
</dbReference>
<evidence type="ECO:0000313" key="7">
    <source>
        <dbReference type="EMBL" id="KAB7741581.1"/>
    </source>
</evidence>
<protein>
    <submittedName>
        <fullName evidence="7">YihY family inner membrane protein</fullName>
    </submittedName>
</protein>
<evidence type="ECO:0000256" key="3">
    <source>
        <dbReference type="ARBA" id="ARBA00022692"/>
    </source>
</evidence>
<dbReference type="NCBIfam" id="TIGR00765">
    <property type="entry name" value="yihY_not_rbn"/>
    <property type="match status" value="1"/>
</dbReference>
<keyword evidence="2" id="KW-1003">Cell membrane</keyword>
<evidence type="ECO:0000256" key="1">
    <source>
        <dbReference type="ARBA" id="ARBA00004651"/>
    </source>
</evidence>
<dbReference type="InterPro" id="IPR017039">
    <property type="entry name" value="Virul_fac_BrkB"/>
</dbReference>
<keyword evidence="3 6" id="KW-0812">Transmembrane</keyword>
<proteinExistence type="predicted"/>
<evidence type="ECO:0000256" key="2">
    <source>
        <dbReference type="ARBA" id="ARBA00022475"/>
    </source>
</evidence>
<dbReference type="PANTHER" id="PTHR30213">
    <property type="entry name" value="INNER MEMBRANE PROTEIN YHJD"/>
    <property type="match status" value="1"/>
</dbReference>
<name>A0A6N6VKR9_9HYPH</name>
<dbReference type="PANTHER" id="PTHR30213:SF0">
    <property type="entry name" value="UPF0761 MEMBRANE PROTEIN YIHY"/>
    <property type="match status" value="1"/>
</dbReference>
<dbReference type="Pfam" id="PF03631">
    <property type="entry name" value="Virul_fac_BrkB"/>
    <property type="match status" value="1"/>
</dbReference>
<dbReference type="Gene3D" id="1.10.10.10">
    <property type="entry name" value="Winged helix-like DNA-binding domain superfamily/Winged helix DNA-binding domain"/>
    <property type="match status" value="1"/>
</dbReference>
<sequence length="458" mass="50051">MLIEVPFYNRLRGLVWDSPLEGAPFWRVVLVEAARIAWVVARDLIEGRLNLRAMSLVYTTLLSIVPVLAIGFAVFRAFGYDAYVESMLAEFLGPLGDQGREITDRMMEFVNRVNANVLGTIGFAFLLYTVISMIGKIEEAFNNIWHVSASRSLARQFTEVLGVGVLGPIVVLTVLGIMAGALSNSPVGVFAELAPIRFAIAQMSRVVPYLVLIGTFGFLYMTIPNTRVRWSSALAGAAVAGIVWGGTGWAFATFVVKSAQYVAIYSAFATLVVFMIWLYVAWLILLVGCSIAFYFQNRRHLSPLAGLGILNIRQLRQTSLQAMLLIHEAYEKGQVCWTDETLAARLHLPMEAMQIIEAALEEAGLITHSADSPGRLLPGKPPELVRLADVLAAMQRRTERGGIDDATLAHEPRVDSYFARLAEAEAKVLDGTTIADLLRAGEAATPAGKSNIAKIGFD</sequence>
<comment type="caution">
    <text evidence="7">The sequence shown here is derived from an EMBL/GenBank/DDBJ whole genome shotgun (WGS) entry which is preliminary data.</text>
</comment>
<dbReference type="InterPro" id="IPR036390">
    <property type="entry name" value="WH_DNA-bd_sf"/>
</dbReference>
<dbReference type="AlphaFoldDB" id="A0A6N6VKR9"/>
<gene>
    <name evidence="7" type="ORF">F2P47_04030</name>
</gene>
<feature type="transmembrane region" description="Helical" evidence="6">
    <location>
        <begin position="262"/>
        <end position="295"/>
    </location>
</feature>
<keyword evidence="5 6" id="KW-0472">Membrane</keyword>
<keyword evidence="8" id="KW-1185">Reference proteome</keyword>
<dbReference type="RefSeq" id="WP_152214884.1">
    <property type="nucleotide sequence ID" value="NZ_WESC01000003.1"/>
</dbReference>
<dbReference type="GO" id="GO:0005886">
    <property type="term" value="C:plasma membrane"/>
    <property type="evidence" value="ECO:0007669"/>
    <property type="project" value="UniProtKB-SubCell"/>
</dbReference>
<feature type="transmembrane region" description="Helical" evidence="6">
    <location>
        <begin position="233"/>
        <end position="256"/>
    </location>
</feature>
<dbReference type="SUPFAM" id="SSF46785">
    <property type="entry name" value="Winged helix' DNA-binding domain"/>
    <property type="match status" value="1"/>
</dbReference>
<evidence type="ECO:0000256" key="4">
    <source>
        <dbReference type="ARBA" id="ARBA00022989"/>
    </source>
</evidence>
<reference evidence="7 8" key="1">
    <citation type="submission" date="2019-09" db="EMBL/GenBank/DDBJ databases">
        <title>Parvibaculum sedimenti sp. nov., isolated from sediment.</title>
        <authorList>
            <person name="Wang Y."/>
        </authorList>
    </citation>
    <scope>NUCLEOTIDE SEQUENCE [LARGE SCALE GENOMIC DNA]</scope>
    <source>
        <strain evidence="7 8">HXT-9</strain>
    </source>
</reference>
<feature type="transmembrane region" description="Helical" evidence="6">
    <location>
        <begin position="160"/>
        <end position="182"/>
    </location>
</feature>
<evidence type="ECO:0000313" key="8">
    <source>
        <dbReference type="Proteomes" id="UP000468901"/>
    </source>
</evidence>
<evidence type="ECO:0000256" key="5">
    <source>
        <dbReference type="ARBA" id="ARBA00023136"/>
    </source>
</evidence>
<accession>A0A6N6VKR9</accession>
<organism evidence="7 8">
    <name type="scientific">Parvibaculum sedimenti</name>
    <dbReference type="NCBI Taxonomy" id="2608632"/>
    <lineage>
        <taxon>Bacteria</taxon>
        <taxon>Pseudomonadati</taxon>
        <taxon>Pseudomonadota</taxon>
        <taxon>Alphaproteobacteria</taxon>
        <taxon>Hyphomicrobiales</taxon>
        <taxon>Parvibaculaceae</taxon>
        <taxon>Parvibaculum</taxon>
    </lineage>
</organism>
<evidence type="ECO:0000256" key="6">
    <source>
        <dbReference type="SAM" id="Phobius"/>
    </source>
</evidence>
<feature type="transmembrane region" description="Helical" evidence="6">
    <location>
        <begin position="56"/>
        <end position="78"/>
    </location>
</feature>
<dbReference type="Proteomes" id="UP000468901">
    <property type="component" value="Unassembled WGS sequence"/>
</dbReference>
<keyword evidence="4 6" id="KW-1133">Transmembrane helix</keyword>
<dbReference type="EMBL" id="WESC01000003">
    <property type="protein sequence ID" value="KAB7741581.1"/>
    <property type="molecule type" value="Genomic_DNA"/>
</dbReference>
<feature type="transmembrane region" description="Helical" evidence="6">
    <location>
        <begin position="113"/>
        <end position="131"/>
    </location>
</feature>